<dbReference type="AlphaFoldDB" id="A0A372JGL0"/>
<dbReference type="InterPro" id="IPR006311">
    <property type="entry name" value="TAT_signal"/>
</dbReference>
<accession>A0A372JGL0</accession>
<reference evidence="1 2" key="1">
    <citation type="submission" date="2018-08" db="EMBL/GenBank/DDBJ databases">
        <title>Actinomadura jelena sp. nov., a novel Actinomycete isolated from soil in Chad.</title>
        <authorList>
            <person name="Shi L."/>
        </authorList>
    </citation>
    <scope>NUCLEOTIDE SEQUENCE [LARGE SCALE GENOMIC DNA]</scope>
    <source>
        <strain evidence="1 2">NEAU-G17</strain>
    </source>
</reference>
<organism evidence="1 2">
    <name type="scientific">Actinomadura logoneensis</name>
    <dbReference type="NCBI Taxonomy" id="2293572"/>
    <lineage>
        <taxon>Bacteria</taxon>
        <taxon>Bacillati</taxon>
        <taxon>Actinomycetota</taxon>
        <taxon>Actinomycetes</taxon>
        <taxon>Streptosporangiales</taxon>
        <taxon>Thermomonosporaceae</taxon>
        <taxon>Actinomadura</taxon>
    </lineage>
</organism>
<sequence length="38" mass="3548">MSDHPLPDPALSRRSVLGGAVALGAGGVLATGGPAHAA</sequence>
<dbReference type="InterPro" id="IPR019546">
    <property type="entry name" value="TAT_signal_bac_arc"/>
</dbReference>
<dbReference type="Proteomes" id="UP000261811">
    <property type="component" value="Unassembled WGS sequence"/>
</dbReference>
<keyword evidence="2" id="KW-1185">Reference proteome</keyword>
<dbReference type="NCBIfam" id="TIGR01409">
    <property type="entry name" value="TAT_signal_seq"/>
    <property type="match status" value="1"/>
</dbReference>
<proteinExistence type="predicted"/>
<comment type="caution">
    <text evidence="1">The sequence shown here is derived from an EMBL/GenBank/DDBJ whole genome shotgun (WGS) entry which is preliminary data.</text>
</comment>
<feature type="non-terminal residue" evidence="1">
    <location>
        <position position="38"/>
    </location>
</feature>
<gene>
    <name evidence="1" type="ORF">DZF91_24200</name>
</gene>
<name>A0A372JGL0_9ACTN</name>
<protein>
    <submittedName>
        <fullName evidence="1">Twin-arginine translocation signal domain-containing protein</fullName>
    </submittedName>
</protein>
<dbReference type="EMBL" id="QURH01000565">
    <property type="protein sequence ID" value="RFU39100.1"/>
    <property type="molecule type" value="Genomic_DNA"/>
</dbReference>
<dbReference type="PROSITE" id="PS51318">
    <property type="entry name" value="TAT"/>
    <property type="match status" value="1"/>
</dbReference>
<evidence type="ECO:0000313" key="2">
    <source>
        <dbReference type="Proteomes" id="UP000261811"/>
    </source>
</evidence>
<evidence type="ECO:0000313" key="1">
    <source>
        <dbReference type="EMBL" id="RFU39100.1"/>
    </source>
</evidence>